<gene>
    <name evidence="1" type="ORF">VITISV_005040</name>
</gene>
<evidence type="ECO:0000313" key="1">
    <source>
        <dbReference type="EMBL" id="CAN76419.1"/>
    </source>
</evidence>
<reference evidence="1" key="1">
    <citation type="journal article" date="2007" name="PLoS ONE">
        <title>The first genome sequence of an elite grapevine cultivar (Pinot noir Vitis vinifera L.): coping with a highly heterozygous genome.</title>
        <authorList>
            <person name="Velasco R."/>
            <person name="Zharkikh A."/>
            <person name="Troggio M."/>
            <person name="Cartwright D.A."/>
            <person name="Cestaro A."/>
            <person name="Pruss D."/>
            <person name="Pindo M."/>
            <person name="FitzGerald L.M."/>
            <person name="Vezzulli S."/>
            <person name="Reid J."/>
            <person name="Malacarne G."/>
            <person name="Iliev D."/>
            <person name="Coppola G."/>
            <person name="Wardell B."/>
            <person name="Micheletti D."/>
            <person name="Macalma T."/>
            <person name="Facci M."/>
            <person name="Mitchell J.T."/>
            <person name="Perazzolli M."/>
            <person name="Eldredge G."/>
            <person name="Gatto P."/>
            <person name="Oyzerski R."/>
            <person name="Moretto M."/>
            <person name="Gutin N."/>
            <person name="Stefanini M."/>
            <person name="Chen Y."/>
            <person name="Segala C."/>
            <person name="Davenport C."/>
            <person name="Dematte L."/>
            <person name="Mraz A."/>
            <person name="Battilana J."/>
            <person name="Stormo K."/>
            <person name="Costa F."/>
            <person name="Tao Q."/>
            <person name="Si-Ammour A."/>
            <person name="Harkins T."/>
            <person name="Lackey A."/>
            <person name="Perbost C."/>
            <person name="Taillon B."/>
            <person name="Stella A."/>
            <person name="Solovyev V."/>
            <person name="Fawcett J.A."/>
            <person name="Sterck L."/>
            <person name="Vandepoele K."/>
            <person name="Grando S.M."/>
            <person name="Toppo S."/>
            <person name="Moser C."/>
            <person name="Lanchbury J."/>
            <person name="Bogden R."/>
            <person name="Skolnick M."/>
            <person name="Sgaramella V."/>
            <person name="Bhatnagar S.K."/>
            <person name="Fontana P."/>
            <person name="Gutin A."/>
            <person name="Van de Peer Y."/>
            <person name="Salamini F."/>
            <person name="Viola R."/>
        </authorList>
    </citation>
    <scope>NUCLEOTIDE SEQUENCE</scope>
</reference>
<accession>A5B4U8</accession>
<name>A5B4U8_VITVI</name>
<protein>
    <submittedName>
        <fullName evidence="1">Uncharacterized protein</fullName>
    </submittedName>
</protein>
<proteinExistence type="predicted"/>
<dbReference type="EMBL" id="AM446610">
    <property type="protein sequence ID" value="CAN76419.1"/>
    <property type="molecule type" value="Genomic_DNA"/>
</dbReference>
<organism evidence="1">
    <name type="scientific">Vitis vinifera</name>
    <name type="common">Grape</name>
    <dbReference type="NCBI Taxonomy" id="29760"/>
    <lineage>
        <taxon>Eukaryota</taxon>
        <taxon>Viridiplantae</taxon>
        <taxon>Streptophyta</taxon>
        <taxon>Embryophyta</taxon>
        <taxon>Tracheophyta</taxon>
        <taxon>Spermatophyta</taxon>
        <taxon>Magnoliopsida</taxon>
        <taxon>eudicotyledons</taxon>
        <taxon>Gunneridae</taxon>
        <taxon>Pentapetalae</taxon>
        <taxon>rosids</taxon>
        <taxon>Vitales</taxon>
        <taxon>Vitaceae</taxon>
        <taxon>Viteae</taxon>
        <taxon>Vitis</taxon>
    </lineage>
</organism>
<sequence length="137" mass="15615">MTRLRKERVRARLTHTLFDYPVRPYTMSLADYLMRTSKPQMSSNGIIGRLNTVQEVELQRLVHQLQLSDGDPDTLASALAAPSFPDHMSLMTLYFPDEINEHGTFFEIGDIVDGVVLYDEYIDEMLAMSMSQLDGIV</sequence>
<dbReference type="AlphaFoldDB" id="A5B4U8"/>